<organism evidence="3 4">
    <name type="scientific">Silvimonas iriomotensis</name>
    <dbReference type="NCBI Taxonomy" id="449662"/>
    <lineage>
        <taxon>Bacteria</taxon>
        <taxon>Pseudomonadati</taxon>
        <taxon>Pseudomonadota</taxon>
        <taxon>Betaproteobacteria</taxon>
        <taxon>Neisseriales</taxon>
        <taxon>Chitinibacteraceae</taxon>
        <taxon>Silvimonas</taxon>
    </lineage>
</organism>
<dbReference type="InterPro" id="IPR006698">
    <property type="entry name" value="UPF0229"/>
</dbReference>
<dbReference type="PANTHER" id="PTHR30510:SF2">
    <property type="entry name" value="UPF0229 PROTEIN YEAH"/>
    <property type="match status" value="1"/>
</dbReference>
<evidence type="ECO:0000256" key="1">
    <source>
        <dbReference type="HAMAP-Rule" id="MF_01232"/>
    </source>
</evidence>
<reference evidence="4" key="1">
    <citation type="journal article" date="2019" name="Int. J. Syst. Evol. Microbiol.">
        <title>The Global Catalogue of Microorganisms (GCM) 10K type strain sequencing project: providing services to taxonomists for standard genome sequencing and annotation.</title>
        <authorList>
            <consortium name="The Broad Institute Genomics Platform"/>
            <consortium name="The Broad Institute Genome Sequencing Center for Infectious Disease"/>
            <person name="Wu L."/>
            <person name="Ma J."/>
        </authorList>
    </citation>
    <scope>NUCLEOTIDE SEQUENCE [LARGE SCALE GENOMIC DNA]</scope>
    <source>
        <strain evidence="4">CGMCC 1.8859</strain>
    </source>
</reference>
<evidence type="ECO:0000256" key="2">
    <source>
        <dbReference type="SAM" id="MobiDB-lite"/>
    </source>
</evidence>
<evidence type="ECO:0000313" key="3">
    <source>
        <dbReference type="EMBL" id="GGP19291.1"/>
    </source>
</evidence>
<name>A0ABQ2P6J2_9NEIS</name>
<dbReference type="RefSeq" id="WP_188702919.1">
    <property type="nucleotide sequence ID" value="NZ_BMLX01000001.1"/>
</dbReference>
<evidence type="ECO:0000313" key="4">
    <source>
        <dbReference type="Proteomes" id="UP000637267"/>
    </source>
</evidence>
<dbReference type="Pfam" id="PF04285">
    <property type="entry name" value="DUF444"/>
    <property type="match status" value="1"/>
</dbReference>
<proteinExistence type="inferred from homology"/>
<dbReference type="PANTHER" id="PTHR30510">
    <property type="entry name" value="UPF0229 PROTEIN YEAH"/>
    <property type="match status" value="1"/>
</dbReference>
<dbReference type="Proteomes" id="UP000637267">
    <property type="component" value="Unassembled WGS sequence"/>
</dbReference>
<dbReference type="SUPFAM" id="SSF53300">
    <property type="entry name" value="vWA-like"/>
    <property type="match status" value="1"/>
</dbReference>
<comment type="similarity">
    <text evidence="1">Belongs to the UPF0229 family.</text>
</comment>
<comment type="caution">
    <text evidence="3">The sequence shown here is derived from an EMBL/GenBank/DDBJ whole genome shotgun (WGS) entry which is preliminary data.</text>
</comment>
<feature type="compositionally biased region" description="Gly residues" evidence="2">
    <location>
        <begin position="93"/>
        <end position="108"/>
    </location>
</feature>
<dbReference type="EMBL" id="BMLX01000001">
    <property type="protein sequence ID" value="GGP19291.1"/>
    <property type="molecule type" value="Genomic_DNA"/>
</dbReference>
<gene>
    <name evidence="3" type="ORF">GCM10010970_09880</name>
</gene>
<accession>A0ABQ2P6J2</accession>
<keyword evidence="4" id="KW-1185">Reference proteome</keyword>
<dbReference type="NCBIfam" id="NF003707">
    <property type="entry name" value="PRK05325.1-2"/>
    <property type="match status" value="1"/>
</dbReference>
<sequence length="425" mass="48781">MHHLIDRRLNGKNKSAVNRERFLKRFKSQIREAVARSVKDRSITDIERGEKVSIPVRDINEPTLGHAHGGVWERVFPGNKEYLRGDEIDRPEQGGGGGGSGGSGQGGGGEDDFVFDLSREEFLNFFFDDLELPNLIKRQLQQTITFKSIRAGFTSDGTPTNIHVVRSLRSALGRRIALSAEPMRELNEAQEDLDKLLETRSEHDPLVKAVMAQIHALKTRVANIPFIDPFDLKYSNRTKIPLPTTQAVMFCVMDVSGSMDENKKDIAKRFFILLYLFLTRIYDKIEVVFIRHHTQAYEVNEDEFFHARDTGGTVVSSALKLTRQIIEARYPSSDWNIYVAQASDGDNWDSDSPQCREILENNLLPLLQYYAYVEITEGEPQNLWYEYEMVAQTHKEFAMRRIRDASEIWPVFRDLFRKHPEKAVA</sequence>
<protein>
    <recommendedName>
        <fullName evidence="1">UPF0229 protein GCM10010970_09880</fullName>
    </recommendedName>
</protein>
<dbReference type="NCBIfam" id="NF003708">
    <property type="entry name" value="PRK05325.1-3"/>
    <property type="match status" value="1"/>
</dbReference>
<dbReference type="HAMAP" id="MF_01232">
    <property type="entry name" value="UPF0229"/>
    <property type="match status" value="1"/>
</dbReference>
<feature type="region of interest" description="Disordered" evidence="2">
    <location>
        <begin position="85"/>
        <end position="110"/>
    </location>
</feature>
<dbReference type="InterPro" id="IPR036465">
    <property type="entry name" value="vWFA_dom_sf"/>
</dbReference>